<comment type="subcellular location">
    <subcellularLocation>
        <location evidence="1">Membrane</location>
        <topology evidence="1">Multi-pass membrane protein</topology>
    </subcellularLocation>
</comment>
<dbReference type="InterPro" id="IPR052337">
    <property type="entry name" value="SAT4-like"/>
</dbReference>
<dbReference type="EMBL" id="WIGN01000111">
    <property type="protein sequence ID" value="KAF6808816.1"/>
    <property type="molecule type" value="Genomic_DNA"/>
</dbReference>
<keyword evidence="10" id="KW-1185">Reference proteome</keyword>
<feature type="region of interest" description="Disordered" evidence="6">
    <location>
        <begin position="370"/>
        <end position="457"/>
    </location>
</feature>
<dbReference type="Pfam" id="PF20684">
    <property type="entry name" value="Fung_rhodopsin"/>
    <property type="match status" value="1"/>
</dbReference>
<feature type="transmembrane region" description="Helical" evidence="7">
    <location>
        <begin position="182"/>
        <end position="202"/>
    </location>
</feature>
<evidence type="ECO:0000256" key="7">
    <source>
        <dbReference type="SAM" id="Phobius"/>
    </source>
</evidence>
<dbReference type="PANTHER" id="PTHR33048:SF149">
    <property type="entry name" value="UBID FAMILY DECARBOXYLASE"/>
    <property type="match status" value="1"/>
</dbReference>
<evidence type="ECO:0000256" key="2">
    <source>
        <dbReference type="ARBA" id="ARBA00022692"/>
    </source>
</evidence>
<evidence type="ECO:0000256" key="3">
    <source>
        <dbReference type="ARBA" id="ARBA00022989"/>
    </source>
</evidence>
<evidence type="ECO:0000256" key="5">
    <source>
        <dbReference type="ARBA" id="ARBA00038359"/>
    </source>
</evidence>
<dbReference type="AlphaFoldDB" id="A0A8H6MUN6"/>
<evidence type="ECO:0000313" key="9">
    <source>
        <dbReference type="EMBL" id="KAF6808816.1"/>
    </source>
</evidence>
<sequence>MPEMNEAFAQSLERQSWTHYSMGIVFIILRLYSRARRLGGVNHYQVDDYLQIFAAGLFTILVAVLNVITDQGGSNLYPPELDLSTLSQADIDARVQGSKLVLVTEQAMLNLIYVLKACVLILYTRLTLGLSARRFVRWLAFYVAVGWTATQITMFAACRPFSGYWALPPPNPQCATYENYAILQAFFNISSDALMLLVPLPLVVRMSVAWRQKLVLVFIFSLGICVIVAALLTKIYNLTDPFSPRYMLWYVREASVAVYVSNLPLIWPLLREWFPLLRGLTTAGVLPTPRAAKKREREERNKKKRQEGEASVSMADCQAPNHKPPPPMGVGALSRRDTFKEFGRWLRPGDVDLQKPPRVVFASTSRECMLGGNRQNSEGSSQHGNSPVREEKRRRRRSTVSGVVVEEFSGGGDKEEEASSPRRNTMDIDLERGDFVWDQRSGKTGEGASMSDSKFSP</sequence>
<feature type="domain" description="Rhodopsin" evidence="8">
    <location>
        <begin position="29"/>
        <end position="271"/>
    </location>
</feature>
<evidence type="ECO:0000259" key="8">
    <source>
        <dbReference type="Pfam" id="PF20684"/>
    </source>
</evidence>
<feature type="transmembrane region" description="Helical" evidence="7">
    <location>
        <begin position="17"/>
        <end position="33"/>
    </location>
</feature>
<comment type="similarity">
    <text evidence="5">Belongs to the SAT4 family.</text>
</comment>
<organism evidence="9 10">
    <name type="scientific">Colletotrichum sojae</name>
    <dbReference type="NCBI Taxonomy" id="2175907"/>
    <lineage>
        <taxon>Eukaryota</taxon>
        <taxon>Fungi</taxon>
        <taxon>Dikarya</taxon>
        <taxon>Ascomycota</taxon>
        <taxon>Pezizomycotina</taxon>
        <taxon>Sordariomycetes</taxon>
        <taxon>Hypocreomycetidae</taxon>
        <taxon>Glomerellales</taxon>
        <taxon>Glomerellaceae</taxon>
        <taxon>Colletotrichum</taxon>
        <taxon>Colletotrichum orchidearum species complex</taxon>
    </lineage>
</organism>
<feature type="transmembrane region" description="Helical" evidence="7">
    <location>
        <begin position="138"/>
        <end position="162"/>
    </location>
</feature>
<reference evidence="9 10" key="1">
    <citation type="journal article" date="2020" name="Phytopathology">
        <title>Genome Sequence Resources of Colletotrichum truncatum, C. plurivorum, C. musicola, and C. sojae: Four Species Pathogenic to Soybean (Glycine max).</title>
        <authorList>
            <person name="Rogerio F."/>
            <person name="Boufleur T.R."/>
            <person name="Ciampi-Guillardi M."/>
            <person name="Sukno S.A."/>
            <person name="Thon M.R."/>
            <person name="Massola Junior N.S."/>
            <person name="Baroncelli R."/>
        </authorList>
    </citation>
    <scope>NUCLEOTIDE SEQUENCE [LARGE SCALE GENOMIC DNA]</scope>
    <source>
        <strain evidence="9 10">LFN0009</strain>
    </source>
</reference>
<gene>
    <name evidence="9" type="ORF">CSOJ01_07284</name>
</gene>
<feature type="compositionally biased region" description="Polar residues" evidence="6">
    <location>
        <begin position="373"/>
        <end position="385"/>
    </location>
</feature>
<feature type="transmembrane region" description="Helical" evidence="7">
    <location>
        <begin position="248"/>
        <end position="270"/>
    </location>
</feature>
<proteinExistence type="inferred from homology"/>
<evidence type="ECO:0000256" key="6">
    <source>
        <dbReference type="SAM" id="MobiDB-lite"/>
    </source>
</evidence>
<protein>
    <recommendedName>
        <fullName evidence="8">Rhodopsin domain-containing protein</fullName>
    </recommendedName>
</protein>
<comment type="caution">
    <text evidence="9">The sequence shown here is derived from an EMBL/GenBank/DDBJ whole genome shotgun (WGS) entry which is preliminary data.</text>
</comment>
<evidence type="ECO:0000313" key="10">
    <source>
        <dbReference type="Proteomes" id="UP000652219"/>
    </source>
</evidence>
<keyword evidence="2 7" id="KW-0812">Transmembrane</keyword>
<dbReference type="Proteomes" id="UP000652219">
    <property type="component" value="Unassembled WGS sequence"/>
</dbReference>
<keyword evidence="3 7" id="KW-1133">Transmembrane helix</keyword>
<evidence type="ECO:0000256" key="4">
    <source>
        <dbReference type="ARBA" id="ARBA00023136"/>
    </source>
</evidence>
<feature type="compositionally biased region" description="Low complexity" evidence="6">
    <location>
        <begin position="399"/>
        <end position="408"/>
    </location>
</feature>
<accession>A0A8H6MUN6</accession>
<dbReference type="GO" id="GO:0016020">
    <property type="term" value="C:membrane"/>
    <property type="evidence" value="ECO:0007669"/>
    <property type="project" value="UniProtKB-SubCell"/>
</dbReference>
<feature type="transmembrane region" description="Helical" evidence="7">
    <location>
        <begin position="49"/>
        <end position="68"/>
    </location>
</feature>
<name>A0A8H6MUN6_9PEZI</name>
<dbReference type="InterPro" id="IPR049326">
    <property type="entry name" value="Rhodopsin_dom_fungi"/>
</dbReference>
<feature type="transmembrane region" description="Helical" evidence="7">
    <location>
        <begin position="107"/>
        <end position="126"/>
    </location>
</feature>
<feature type="region of interest" description="Disordered" evidence="6">
    <location>
        <begin position="288"/>
        <end position="333"/>
    </location>
</feature>
<feature type="transmembrane region" description="Helical" evidence="7">
    <location>
        <begin position="214"/>
        <end position="236"/>
    </location>
</feature>
<dbReference type="PANTHER" id="PTHR33048">
    <property type="entry name" value="PTH11-LIKE INTEGRAL MEMBRANE PROTEIN (AFU_ORTHOLOGUE AFUA_5G11245)"/>
    <property type="match status" value="1"/>
</dbReference>
<keyword evidence="4 7" id="KW-0472">Membrane</keyword>
<feature type="compositionally biased region" description="Basic and acidic residues" evidence="6">
    <location>
        <begin position="417"/>
        <end position="443"/>
    </location>
</feature>
<evidence type="ECO:0000256" key="1">
    <source>
        <dbReference type="ARBA" id="ARBA00004141"/>
    </source>
</evidence>